<dbReference type="SMART" id="SM00867">
    <property type="entry name" value="YceI"/>
    <property type="match status" value="1"/>
</dbReference>
<feature type="domain" description="Lipid/polyisoprenoid-binding YceI-like" evidence="2">
    <location>
        <begin position="6"/>
        <end position="175"/>
    </location>
</feature>
<dbReference type="AlphaFoldDB" id="A0A1H9VH37"/>
<dbReference type="SUPFAM" id="SSF101874">
    <property type="entry name" value="YceI-like"/>
    <property type="match status" value="1"/>
</dbReference>
<sequence length="183" mass="20175">MNIDGYYQLDPDHSAISFTARHAMISRVQGTFEDWNATILINEGAPEKSHIIAHVDAASLSTRQPRRDAHLRSADFLDVRTYPDMSFVSTDIQFQGSDTVYATGDLTIMAVTRPVTFNVHVSGTEQDHLGNIRVGFHATTVINRVDFGVVWNAVLDSGSVLISEEIEINIDGSAVREEAAEDL</sequence>
<gene>
    <name evidence="3" type="ORF">SAMN05661109_02235</name>
</gene>
<comment type="similarity">
    <text evidence="1">Belongs to the UPF0312 family.</text>
</comment>
<dbReference type="EMBL" id="FOGQ01000012">
    <property type="protein sequence ID" value="SES20962.1"/>
    <property type="molecule type" value="Genomic_DNA"/>
</dbReference>
<dbReference type="Pfam" id="PF04264">
    <property type="entry name" value="YceI"/>
    <property type="match status" value="1"/>
</dbReference>
<dbReference type="Proteomes" id="UP000198929">
    <property type="component" value="Unassembled WGS sequence"/>
</dbReference>
<evidence type="ECO:0000256" key="1">
    <source>
        <dbReference type="ARBA" id="ARBA00008812"/>
    </source>
</evidence>
<dbReference type="InterPro" id="IPR036761">
    <property type="entry name" value="TTHA0802/YceI-like_sf"/>
</dbReference>
<keyword evidence="4" id="KW-1185">Reference proteome</keyword>
<dbReference type="PANTHER" id="PTHR34406">
    <property type="entry name" value="PROTEIN YCEI"/>
    <property type="match status" value="1"/>
</dbReference>
<evidence type="ECO:0000313" key="4">
    <source>
        <dbReference type="Proteomes" id="UP000198929"/>
    </source>
</evidence>
<dbReference type="PANTHER" id="PTHR34406:SF1">
    <property type="entry name" value="PROTEIN YCEI"/>
    <property type="match status" value="1"/>
</dbReference>
<protein>
    <submittedName>
        <fullName evidence="3">Polyisoprenoid-binding protein YceI</fullName>
    </submittedName>
</protein>
<dbReference type="RefSeq" id="WP_092260179.1">
    <property type="nucleotide sequence ID" value="NZ_CP047199.1"/>
</dbReference>
<reference evidence="4" key="1">
    <citation type="submission" date="2016-10" db="EMBL/GenBank/DDBJ databases">
        <authorList>
            <person name="Varghese N."/>
            <person name="Submissions S."/>
        </authorList>
    </citation>
    <scope>NUCLEOTIDE SEQUENCE [LARGE SCALE GENOMIC DNA]</scope>
    <source>
        <strain evidence="4">DSM 20524</strain>
    </source>
</reference>
<evidence type="ECO:0000259" key="2">
    <source>
        <dbReference type="SMART" id="SM00867"/>
    </source>
</evidence>
<dbReference type="Gene3D" id="2.40.128.110">
    <property type="entry name" value="Lipid/polyisoprenoid-binding, YceI-like"/>
    <property type="match status" value="1"/>
</dbReference>
<dbReference type="InterPro" id="IPR007372">
    <property type="entry name" value="Lipid/polyisoprenoid-bd_YceI"/>
</dbReference>
<name>A0A1H9VH37_9CORY</name>
<proteinExistence type="inferred from homology"/>
<organism evidence="3 4">
    <name type="scientific">Corynebacterium cystitidis DSM 20524</name>
    <dbReference type="NCBI Taxonomy" id="1121357"/>
    <lineage>
        <taxon>Bacteria</taxon>
        <taxon>Bacillati</taxon>
        <taxon>Actinomycetota</taxon>
        <taxon>Actinomycetes</taxon>
        <taxon>Mycobacteriales</taxon>
        <taxon>Corynebacteriaceae</taxon>
        <taxon>Corynebacterium</taxon>
    </lineage>
</organism>
<evidence type="ECO:0000313" key="3">
    <source>
        <dbReference type="EMBL" id="SES20962.1"/>
    </source>
</evidence>
<accession>A0A1H9VH37</accession>